<proteinExistence type="predicted"/>
<dbReference type="AlphaFoldDB" id="A0A918NNU7"/>
<evidence type="ECO:0000313" key="2">
    <source>
        <dbReference type="Proteomes" id="UP000645555"/>
    </source>
</evidence>
<protein>
    <submittedName>
        <fullName evidence="1">Uncharacterized protein</fullName>
    </submittedName>
</protein>
<reference evidence="1" key="1">
    <citation type="journal article" date="2014" name="Int. J. Syst. Evol. Microbiol.">
        <title>Complete genome sequence of Corynebacterium casei LMG S-19264T (=DSM 44701T), isolated from a smear-ripened cheese.</title>
        <authorList>
            <consortium name="US DOE Joint Genome Institute (JGI-PGF)"/>
            <person name="Walter F."/>
            <person name="Albersmeier A."/>
            <person name="Kalinowski J."/>
            <person name="Ruckert C."/>
        </authorList>
    </citation>
    <scope>NUCLEOTIDE SEQUENCE</scope>
    <source>
        <strain evidence="1">JCM 4956</strain>
    </source>
</reference>
<keyword evidence="2" id="KW-1185">Reference proteome</keyword>
<reference evidence="1" key="2">
    <citation type="submission" date="2020-09" db="EMBL/GenBank/DDBJ databases">
        <authorList>
            <person name="Sun Q."/>
            <person name="Ohkuma M."/>
        </authorList>
    </citation>
    <scope>NUCLEOTIDE SEQUENCE</scope>
    <source>
        <strain evidence="1">JCM 4956</strain>
    </source>
</reference>
<organism evidence="1 2">
    <name type="scientific">Streptomyces fructofermentans</name>
    <dbReference type="NCBI Taxonomy" id="152141"/>
    <lineage>
        <taxon>Bacteria</taxon>
        <taxon>Bacillati</taxon>
        <taxon>Actinomycetota</taxon>
        <taxon>Actinomycetes</taxon>
        <taxon>Kitasatosporales</taxon>
        <taxon>Streptomycetaceae</taxon>
        <taxon>Streptomyces</taxon>
    </lineage>
</organism>
<sequence length="60" mass="6253">MQPFILDGTGSAGIERRVKALGATALAPARPTYRATLPAPATARLRIAFSGGRFRGSPTI</sequence>
<comment type="caution">
    <text evidence="1">The sequence shown here is derived from an EMBL/GenBank/DDBJ whole genome shotgun (WGS) entry which is preliminary data.</text>
</comment>
<gene>
    <name evidence="1" type="ORF">GCM10010515_59780</name>
</gene>
<accession>A0A918NNU7</accession>
<name>A0A918NNU7_9ACTN</name>
<dbReference type="Proteomes" id="UP000645555">
    <property type="component" value="Unassembled WGS sequence"/>
</dbReference>
<evidence type="ECO:0000313" key="1">
    <source>
        <dbReference type="EMBL" id="GGX84245.1"/>
    </source>
</evidence>
<dbReference type="EMBL" id="BMWD01000025">
    <property type="protein sequence ID" value="GGX84245.1"/>
    <property type="molecule type" value="Genomic_DNA"/>
</dbReference>